<keyword evidence="10" id="KW-0862">Zinc</keyword>
<dbReference type="Pfam" id="PF02338">
    <property type="entry name" value="OTU"/>
    <property type="match status" value="1"/>
</dbReference>
<dbReference type="GO" id="GO:0008270">
    <property type="term" value="F:zinc ion binding"/>
    <property type="evidence" value="ECO:0007669"/>
    <property type="project" value="UniProtKB-KW"/>
</dbReference>
<keyword evidence="5" id="KW-0479">Metal-binding</keyword>
<reference evidence="13 14" key="1">
    <citation type="journal article" date="2018" name="Mycol. Prog.">
        <title>Coniella lustricola, a new species from submerged detritus.</title>
        <authorList>
            <person name="Raudabaugh D.B."/>
            <person name="Iturriaga T."/>
            <person name="Carver A."/>
            <person name="Mondo S."/>
            <person name="Pangilinan J."/>
            <person name="Lipzen A."/>
            <person name="He G."/>
            <person name="Amirebrahimi M."/>
            <person name="Grigoriev I.V."/>
            <person name="Miller A.N."/>
        </authorList>
    </citation>
    <scope>NUCLEOTIDE SEQUENCE [LARGE SCALE GENOMIC DNA]</scope>
    <source>
        <strain evidence="13 14">B22-T-1</strain>
    </source>
</reference>
<dbReference type="Proteomes" id="UP000241462">
    <property type="component" value="Unassembled WGS sequence"/>
</dbReference>
<keyword evidence="3 11" id="KW-0963">Cytoplasm</keyword>
<evidence type="ECO:0000256" key="11">
    <source>
        <dbReference type="RuleBase" id="RU367104"/>
    </source>
</evidence>
<dbReference type="PANTHER" id="PTHR13312:SF0">
    <property type="entry name" value="UBIQUITIN THIOESTERASE OTU1"/>
    <property type="match status" value="1"/>
</dbReference>
<protein>
    <recommendedName>
        <fullName evidence="11">Ubiquitin thioesterase OTU</fullName>
        <ecNumber evidence="11">3.4.19.12</ecNumber>
    </recommendedName>
</protein>
<dbReference type="PANTHER" id="PTHR13312">
    <property type="entry name" value="HIV-INDUCED PROTEIN-7-LIKE PROTEASE"/>
    <property type="match status" value="1"/>
</dbReference>
<dbReference type="InterPro" id="IPR048857">
    <property type="entry name" value="OTU1_Ubl"/>
</dbReference>
<keyword evidence="4" id="KW-0645">Protease</keyword>
<dbReference type="FunCoup" id="A0A2T3A7K8">
    <property type="interactions" value="683"/>
</dbReference>
<organism evidence="13 14">
    <name type="scientific">Coniella lustricola</name>
    <dbReference type="NCBI Taxonomy" id="2025994"/>
    <lineage>
        <taxon>Eukaryota</taxon>
        <taxon>Fungi</taxon>
        <taxon>Dikarya</taxon>
        <taxon>Ascomycota</taxon>
        <taxon>Pezizomycotina</taxon>
        <taxon>Sordariomycetes</taxon>
        <taxon>Sordariomycetidae</taxon>
        <taxon>Diaporthales</taxon>
        <taxon>Schizoparmaceae</taxon>
        <taxon>Coniella</taxon>
    </lineage>
</organism>
<keyword evidence="8 11" id="KW-0378">Hydrolase</keyword>
<evidence type="ECO:0000256" key="10">
    <source>
        <dbReference type="ARBA" id="ARBA00022833"/>
    </source>
</evidence>
<comment type="subcellular location">
    <subcellularLocation>
        <location evidence="2 11">Cytoplasm</location>
    </subcellularLocation>
</comment>
<evidence type="ECO:0000256" key="6">
    <source>
        <dbReference type="ARBA" id="ARBA00022771"/>
    </source>
</evidence>
<evidence type="ECO:0000256" key="3">
    <source>
        <dbReference type="ARBA" id="ARBA00022490"/>
    </source>
</evidence>
<sequence>MSDIRFRVRGPGWVETVTATPDWTIQKLLDHLREKQGAEPAALKYGWPLKTIDLGDLSASIEPLGLKGEAITFVPKESAPEPAGQGALASSGPAFQPKKVEADSTVIEWPEKDGYLALRVMPDDNSCMFTAFGGVIQREDPAPSLRREVADYILAHPDKYSQVVLEMDPQRYARTLQDPDRWGGAIELSILSDIYDIEICSVDVKTQRIDRYGESKATRCLLLYSGIHYDRIAFTMELSLPVEFDEVRWDTGNDVVLTMAQRLAKQLKDQHYFTDTTDFVLKCDVPGCGWIGAGMADAGKHMKETGHSALTEMKIT</sequence>
<dbReference type="InParanoid" id="A0A2T3A7K8"/>
<evidence type="ECO:0000259" key="12">
    <source>
        <dbReference type="PROSITE" id="PS50802"/>
    </source>
</evidence>
<dbReference type="Gene3D" id="3.10.20.90">
    <property type="entry name" value="Phosphatidylinositol 3-kinase Catalytic Subunit, Chain A, domain 1"/>
    <property type="match status" value="1"/>
</dbReference>
<dbReference type="EC" id="3.4.19.12" evidence="11"/>
<dbReference type="GO" id="GO:0036503">
    <property type="term" value="P:ERAD pathway"/>
    <property type="evidence" value="ECO:0007669"/>
    <property type="project" value="TreeGrafter"/>
</dbReference>
<dbReference type="InterPro" id="IPR038765">
    <property type="entry name" value="Papain-like_cys_pep_sf"/>
</dbReference>
<dbReference type="GO" id="GO:0005634">
    <property type="term" value="C:nucleus"/>
    <property type="evidence" value="ECO:0007669"/>
    <property type="project" value="TreeGrafter"/>
</dbReference>
<dbReference type="CDD" id="cd22745">
    <property type="entry name" value="OTU_OTU1"/>
    <property type="match status" value="1"/>
</dbReference>
<dbReference type="InterPro" id="IPR003323">
    <property type="entry name" value="OTU_dom"/>
</dbReference>
<feature type="domain" description="OTU" evidence="12">
    <location>
        <begin position="116"/>
        <end position="235"/>
    </location>
</feature>
<keyword evidence="14" id="KW-1185">Reference proteome</keyword>
<evidence type="ECO:0000256" key="5">
    <source>
        <dbReference type="ARBA" id="ARBA00022723"/>
    </source>
</evidence>
<evidence type="ECO:0000256" key="1">
    <source>
        <dbReference type="ARBA" id="ARBA00000707"/>
    </source>
</evidence>
<dbReference type="STRING" id="2025994.A0A2T3A7K8"/>
<dbReference type="GO" id="GO:0016579">
    <property type="term" value="P:protein deubiquitination"/>
    <property type="evidence" value="ECO:0007669"/>
    <property type="project" value="TreeGrafter"/>
</dbReference>
<evidence type="ECO:0000313" key="14">
    <source>
        <dbReference type="Proteomes" id="UP000241462"/>
    </source>
</evidence>
<dbReference type="GO" id="GO:0030968">
    <property type="term" value="P:endoplasmic reticulum unfolded protein response"/>
    <property type="evidence" value="ECO:0007669"/>
    <property type="project" value="TreeGrafter"/>
</dbReference>
<name>A0A2T3A7K8_9PEZI</name>
<gene>
    <name evidence="13" type="ORF">BD289DRAFT_453356</name>
</gene>
<dbReference type="Gene3D" id="3.90.70.80">
    <property type="match status" value="1"/>
</dbReference>
<evidence type="ECO:0000256" key="7">
    <source>
        <dbReference type="ARBA" id="ARBA00022786"/>
    </source>
</evidence>
<dbReference type="GO" id="GO:0005829">
    <property type="term" value="C:cytosol"/>
    <property type="evidence" value="ECO:0007669"/>
    <property type="project" value="TreeGrafter"/>
</dbReference>
<keyword evidence="9 11" id="KW-0788">Thiol protease</keyword>
<proteinExistence type="predicted"/>
<accession>A0A2T3A7K8</accession>
<evidence type="ECO:0000256" key="4">
    <source>
        <dbReference type="ARBA" id="ARBA00022670"/>
    </source>
</evidence>
<comment type="catalytic activity">
    <reaction evidence="1 11">
        <text>Thiol-dependent hydrolysis of ester, thioester, amide, peptide and isopeptide bonds formed by the C-terminal Gly of ubiquitin (a 76-residue protein attached to proteins as an intracellular targeting signal).</text>
        <dbReference type="EC" id="3.4.19.12"/>
    </reaction>
</comment>
<dbReference type="AlphaFoldDB" id="A0A2T3A7K8"/>
<dbReference type="FunFam" id="3.90.70.80:FF:000016">
    <property type="entry name" value="Putative ubiquitin thioesterase otu1"/>
    <property type="match status" value="1"/>
</dbReference>
<evidence type="ECO:0000256" key="2">
    <source>
        <dbReference type="ARBA" id="ARBA00004496"/>
    </source>
</evidence>
<keyword evidence="6" id="KW-0863">Zinc-finger</keyword>
<keyword evidence="7 11" id="KW-0833">Ubl conjugation pathway</keyword>
<dbReference type="SUPFAM" id="SSF54001">
    <property type="entry name" value="Cysteine proteinases"/>
    <property type="match status" value="1"/>
</dbReference>
<dbReference type="PROSITE" id="PS50802">
    <property type="entry name" value="OTU"/>
    <property type="match status" value="1"/>
</dbReference>
<comment type="function">
    <text evidence="11">Hydrolase that can remove conjugated ubiquitin from proteins and may therefore play an important regulatory role at the level of protein turnover by preventing degradation.</text>
</comment>
<dbReference type="GO" id="GO:0004843">
    <property type="term" value="F:cysteine-type deubiquitinase activity"/>
    <property type="evidence" value="ECO:0007669"/>
    <property type="project" value="UniProtKB-UniRule"/>
</dbReference>
<evidence type="ECO:0000313" key="13">
    <source>
        <dbReference type="EMBL" id="PSR84357.1"/>
    </source>
</evidence>
<evidence type="ECO:0000256" key="9">
    <source>
        <dbReference type="ARBA" id="ARBA00022807"/>
    </source>
</evidence>
<dbReference type="Pfam" id="PF21403">
    <property type="entry name" value="OTU1_UBXL"/>
    <property type="match status" value="1"/>
</dbReference>
<dbReference type="EMBL" id="KZ678444">
    <property type="protein sequence ID" value="PSR84357.1"/>
    <property type="molecule type" value="Genomic_DNA"/>
</dbReference>
<evidence type="ECO:0000256" key="8">
    <source>
        <dbReference type="ARBA" id="ARBA00022801"/>
    </source>
</evidence>
<dbReference type="OrthoDB" id="65596at2759"/>